<name>A0A1T5LCA4_9GAMM</name>
<gene>
    <name evidence="2" type="ORF">SAMN06296058_2300</name>
</gene>
<protein>
    <submittedName>
        <fullName evidence="2">Uncharacterized protein</fullName>
    </submittedName>
</protein>
<dbReference type="Proteomes" id="UP000190341">
    <property type="component" value="Unassembled WGS sequence"/>
</dbReference>
<dbReference type="EMBL" id="FUZV01000002">
    <property type="protein sequence ID" value="SKC73676.1"/>
    <property type="molecule type" value="Genomic_DNA"/>
</dbReference>
<dbReference type="RefSeq" id="WP_079724674.1">
    <property type="nucleotide sequence ID" value="NZ_BMCL01000001.1"/>
</dbReference>
<keyword evidence="3" id="KW-1185">Reference proteome</keyword>
<evidence type="ECO:0000256" key="1">
    <source>
        <dbReference type="SAM" id="Phobius"/>
    </source>
</evidence>
<evidence type="ECO:0000313" key="2">
    <source>
        <dbReference type="EMBL" id="SKC73676.1"/>
    </source>
</evidence>
<feature type="transmembrane region" description="Helical" evidence="1">
    <location>
        <begin position="14"/>
        <end position="37"/>
    </location>
</feature>
<organism evidence="2 3">
    <name type="scientific">Pseudoxanthomonas indica</name>
    <dbReference type="NCBI Taxonomy" id="428993"/>
    <lineage>
        <taxon>Bacteria</taxon>
        <taxon>Pseudomonadati</taxon>
        <taxon>Pseudomonadota</taxon>
        <taxon>Gammaproteobacteria</taxon>
        <taxon>Lysobacterales</taxon>
        <taxon>Lysobacteraceae</taxon>
        <taxon>Pseudoxanthomonas</taxon>
    </lineage>
</organism>
<keyword evidence="1" id="KW-0812">Transmembrane</keyword>
<reference evidence="2 3" key="1">
    <citation type="submission" date="2017-02" db="EMBL/GenBank/DDBJ databases">
        <authorList>
            <person name="Peterson S.W."/>
        </authorList>
    </citation>
    <scope>NUCLEOTIDE SEQUENCE [LARGE SCALE GENOMIC DNA]</scope>
    <source>
        <strain evidence="2 3">P15</strain>
    </source>
</reference>
<dbReference type="STRING" id="428993.SAMN06296058_2300"/>
<sequence length="726" mass="79942">MPRMIANGPAVRRWALRIALGLLVFYGVYLLAANIFINSRIGEQVVNRKPEKFQMHWDGGHSWWFGHVSLDGVRLQGQVRRLAWNVQAEHVSGHVAIWPLLKKEVRVPLIEADVVSGGAHHVTRELPVPPPRDGGWVLRFEHIVSQSLRAGNFDDMTLQGKGEADVGFVKQLRGGPMELLPSTASFEQARLLLGDREVLSEGVLQARFGIDRHRREEAPGIRKLLKTTAHLKLSGVTSAVDVVVDANGKIGYNVVPGRGQASIDLGFERGVLTRGSRVRWSIPVGGHDATGAARRDAFGLALAVEDDIALRVKSPPLKDSRLAIDADLRLRGREVPLADFRSLLPRASGHVVGQWRFSSLGWIEGFFPQATWLHLNGAGDVDADVQVVDGKLAPGSRIGVPEVDAVVDVMGNRIRGKANADIRLDAGPQGQLAPHLQATMEHFHIASTHAPDKPYVEGSNLRLVLDAVGQVGTLRDAMKGRVTFQQARVPDLRVYNAFLPHQQMRFSGGSGLLSGDLSLDTAGEVGQGTLNIAGRSAQMHLAGLDLQGDVDLNLLLRRADLKKHSFVADGSTVDFRNLSFREPGGEARSGWWAKLKLARARLDIDKPISAGGSADVTMKDVGFLLALFSRKKDYPKWVFKLVDAGQAQVDGRVQWQDDVLTLDRMQAHNQRFDLAARLHLQGKRRNGQLYAEWGVLSMGVEVRDGSRQFHLIRAKQWYQSQPNLLR</sequence>
<keyword evidence="1" id="KW-1133">Transmembrane helix</keyword>
<dbReference type="AlphaFoldDB" id="A0A1T5LCA4"/>
<keyword evidence="1" id="KW-0472">Membrane</keyword>
<proteinExistence type="predicted"/>
<accession>A0A1T5LCA4</accession>
<evidence type="ECO:0000313" key="3">
    <source>
        <dbReference type="Proteomes" id="UP000190341"/>
    </source>
</evidence>